<keyword evidence="1 4" id="KW-0812">Transmembrane</keyword>
<dbReference type="SUPFAM" id="SSF103473">
    <property type="entry name" value="MFS general substrate transporter"/>
    <property type="match status" value="1"/>
</dbReference>
<dbReference type="PANTHER" id="PTHR23121:SF10">
    <property type="entry name" value="MAJOR FACILITATOR SUPERFAMILY DOMAIN-CONTAINING PROTEIN 4A"/>
    <property type="match status" value="1"/>
</dbReference>
<sequence length="194" mass="21596">MIIYWLSYSFGRLICAFASVFIEPHISLSVAWITGLGIATLWIIYVWIIRLSITSLFVLGAFTGLVFSPIFPLSFGFINTRLNVIPALLAVFLSGTAFGSILFQKLAGKLLDSNPKHFPTLLITCVLLAIMFYAATTVVNILYKKNTKTNKKFSPSSENREHSVRDTNKLAAAEEEQNMANFCAEQDDKDNTSL</sequence>
<keyword evidence="3 4" id="KW-0472">Membrane</keyword>
<dbReference type="Proteomes" id="UP000663829">
    <property type="component" value="Unassembled WGS sequence"/>
</dbReference>
<dbReference type="AlphaFoldDB" id="A0A815FAQ4"/>
<reference evidence="6" key="1">
    <citation type="submission" date="2021-02" db="EMBL/GenBank/DDBJ databases">
        <authorList>
            <person name="Nowell W R."/>
        </authorList>
    </citation>
    <scope>NUCLEOTIDE SEQUENCE</scope>
</reference>
<name>A0A815FAQ4_9BILA</name>
<organism evidence="6 9">
    <name type="scientific">Didymodactylos carnosus</name>
    <dbReference type="NCBI Taxonomy" id="1234261"/>
    <lineage>
        <taxon>Eukaryota</taxon>
        <taxon>Metazoa</taxon>
        <taxon>Spiralia</taxon>
        <taxon>Gnathifera</taxon>
        <taxon>Rotifera</taxon>
        <taxon>Eurotatoria</taxon>
        <taxon>Bdelloidea</taxon>
        <taxon>Philodinida</taxon>
        <taxon>Philodinidae</taxon>
        <taxon>Didymodactylos</taxon>
    </lineage>
</organism>
<dbReference type="OrthoDB" id="546893at2759"/>
<feature type="transmembrane region" description="Helical" evidence="4">
    <location>
        <begin position="121"/>
        <end position="143"/>
    </location>
</feature>
<proteinExistence type="predicted"/>
<dbReference type="EMBL" id="CAJNOK010009490">
    <property type="protein sequence ID" value="CAF1091294.1"/>
    <property type="molecule type" value="Genomic_DNA"/>
</dbReference>
<gene>
    <name evidence="6" type="ORF">GPM918_LOCUS29546</name>
    <name evidence="5" type="ORF">OVA965_LOCUS18828</name>
    <name evidence="8" type="ORF">SRO942_LOCUS30132</name>
    <name evidence="7" type="ORF">TMI583_LOCUS18841</name>
</gene>
<evidence type="ECO:0000313" key="6">
    <source>
        <dbReference type="EMBL" id="CAF1322526.1"/>
    </source>
</evidence>
<dbReference type="InterPro" id="IPR036259">
    <property type="entry name" value="MFS_trans_sf"/>
</dbReference>
<evidence type="ECO:0000256" key="3">
    <source>
        <dbReference type="ARBA" id="ARBA00023136"/>
    </source>
</evidence>
<dbReference type="Proteomes" id="UP000681722">
    <property type="component" value="Unassembled WGS sequence"/>
</dbReference>
<accession>A0A815FAQ4</accession>
<evidence type="ECO:0000256" key="1">
    <source>
        <dbReference type="ARBA" id="ARBA00022692"/>
    </source>
</evidence>
<evidence type="ECO:0000256" key="2">
    <source>
        <dbReference type="ARBA" id="ARBA00022989"/>
    </source>
</evidence>
<protein>
    <submittedName>
        <fullName evidence="6">Uncharacterized protein</fullName>
    </submittedName>
</protein>
<dbReference type="EMBL" id="CAJNOQ010013481">
    <property type="protein sequence ID" value="CAF1322526.1"/>
    <property type="molecule type" value="Genomic_DNA"/>
</dbReference>
<evidence type="ECO:0000313" key="8">
    <source>
        <dbReference type="EMBL" id="CAF4169650.1"/>
    </source>
</evidence>
<evidence type="ECO:0000313" key="5">
    <source>
        <dbReference type="EMBL" id="CAF1091294.1"/>
    </source>
</evidence>
<feature type="transmembrane region" description="Helical" evidence="4">
    <location>
        <begin position="29"/>
        <end position="49"/>
    </location>
</feature>
<evidence type="ECO:0000313" key="9">
    <source>
        <dbReference type="Proteomes" id="UP000663829"/>
    </source>
</evidence>
<dbReference type="Proteomes" id="UP000682733">
    <property type="component" value="Unassembled WGS sequence"/>
</dbReference>
<keyword evidence="9" id="KW-1185">Reference proteome</keyword>
<feature type="transmembrane region" description="Helical" evidence="4">
    <location>
        <begin position="55"/>
        <end position="75"/>
    </location>
</feature>
<feature type="transmembrane region" description="Helical" evidence="4">
    <location>
        <begin position="6"/>
        <end position="22"/>
    </location>
</feature>
<comment type="caution">
    <text evidence="6">The sequence shown here is derived from an EMBL/GenBank/DDBJ whole genome shotgun (WGS) entry which is preliminary data.</text>
</comment>
<dbReference type="Proteomes" id="UP000677228">
    <property type="component" value="Unassembled WGS sequence"/>
</dbReference>
<evidence type="ECO:0000256" key="4">
    <source>
        <dbReference type="SAM" id="Phobius"/>
    </source>
</evidence>
<evidence type="ECO:0000313" key="7">
    <source>
        <dbReference type="EMBL" id="CAF3852890.1"/>
    </source>
</evidence>
<dbReference type="PANTHER" id="PTHR23121">
    <property type="entry name" value="SODIUM-DEPENDENT GLUCOSE TRANSPORTER 1"/>
    <property type="match status" value="1"/>
</dbReference>
<dbReference type="EMBL" id="CAJOBA010009508">
    <property type="protein sequence ID" value="CAF3852890.1"/>
    <property type="molecule type" value="Genomic_DNA"/>
</dbReference>
<keyword evidence="2 4" id="KW-1133">Transmembrane helix</keyword>
<dbReference type="EMBL" id="CAJOBC010048533">
    <property type="protein sequence ID" value="CAF4169650.1"/>
    <property type="molecule type" value="Genomic_DNA"/>
</dbReference>
<feature type="transmembrane region" description="Helical" evidence="4">
    <location>
        <begin position="82"/>
        <end position="101"/>
    </location>
</feature>